<reference evidence="1 2" key="1">
    <citation type="journal article" date="2014" name="Int. J. Syst. Evol. Microbiol.">
        <title>Phylogenomics and the dynamic genome evolution of the genus Streptococcus.</title>
        <authorList>
            <consortium name="The Broad Institute Genome Sequencing Platform"/>
            <person name="Richards V.P."/>
            <person name="Palmer S.R."/>
            <person name="Pavinski Bitar P.D."/>
            <person name="Qin X."/>
            <person name="Weinstock G.M."/>
            <person name="Highlander S.K."/>
            <person name="Town C.D."/>
            <person name="Burne R.A."/>
            <person name="Stanhope M.J."/>
        </authorList>
    </citation>
    <scope>NUCLEOTIDE SEQUENCE [LARGE SCALE GENOMIC DNA]</scope>
    <source>
        <strain evidence="1 2">707-05</strain>
    </source>
</reference>
<comment type="caution">
    <text evidence="1">The sequence shown here is derived from an EMBL/GenBank/DDBJ whole genome shotgun (WGS) entry which is preliminary data.</text>
</comment>
<proteinExistence type="predicted"/>
<dbReference type="AlphaFoldDB" id="G5K2J3"/>
<dbReference type="STRING" id="764299.STRIC_1005"/>
<protein>
    <submittedName>
        <fullName evidence="1">Uncharacterized protein</fullName>
    </submittedName>
</protein>
<evidence type="ECO:0000313" key="1">
    <source>
        <dbReference type="EMBL" id="EHI69606.1"/>
    </source>
</evidence>
<keyword evidence="2" id="KW-1185">Reference proteome</keyword>
<accession>G5K2J3</accession>
<name>G5K2J3_9STRE</name>
<dbReference type="EMBL" id="AEUX02000006">
    <property type="protein sequence ID" value="EHI69606.1"/>
    <property type="molecule type" value="Genomic_DNA"/>
</dbReference>
<dbReference type="Proteomes" id="UP000003330">
    <property type="component" value="Unassembled WGS sequence"/>
</dbReference>
<gene>
    <name evidence="1" type="ORF">STRIC_1005</name>
</gene>
<organism evidence="1 2">
    <name type="scientific">Streptococcus ictaluri 707-05</name>
    <dbReference type="NCBI Taxonomy" id="764299"/>
    <lineage>
        <taxon>Bacteria</taxon>
        <taxon>Bacillati</taxon>
        <taxon>Bacillota</taxon>
        <taxon>Bacilli</taxon>
        <taxon>Lactobacillales</taxon>
        <taxon>Streptococcaceae</taxon>
        <taxon>Streptococcus</taxon>
    </lineage>
</organism>
<dbReference type="RefSeq" id="WP_008089057.1">
    <property type="nucleotide sequence ID" value="NZ_AEUX02000006.1"/>
</dbReference>
<sequence length="133" mass="15063">MPLAKEIKTSSLRANFPIHSYGFDYSETASDITYQMLRNGVRIALFYFKENHSSLQCELALSSFNVNNEEANVCRQVLERFLKEVSSQTQVVIQLLKKEAAFKDLLTALGFTLIQDSKTSGEIVTMTKEITTK</sequence>
<evidence type="ECO:0000313" key="2">
    <source>
        <dbReference type="Proteomes" id="UP000003330"/>
    </source>
</evidence>